<dbReference type="InterPro" id="IPR013221">
    <property type="entry name" value="Mur_ligase_cen"/>
</dbReference>
<dbReference type="EC" id="6.3.2.9" evidence="5 17"/>
<evidence type="ECO:0000256" key="10">
    <source>
        <dbReference type="ARBA" id="ARBA00022840"/>
    </source>
</evidence>
<keyword evidence="17 18" id="KW-0132">Cell division</keyword>
<evidence type="ECO:0000256" key="11">
    <source>
        <dbReference type="ARBA" id="ARBA00022960"/>
    </source>
</evidence>
<dbReference type="Proteomes" id="UP000609346">
    <property type="component" value="Unassembled WGS sequence"/>
</dbReference>
<evidence type="ECO:0000256" key="18">
    <source>
        <dbReference type="RuleBase" id="RU003664"/>
    </source>
</evidence>
<evidence type="ECO:0000256" key="9">
    <source>
        <dbReference type="ARBA" id="ARBA00022741"/>
    </source>
</evidence>
<keyword evidence="13 17" id="KW-0961">Cell wall biogenesis/degradation</keyword>
<dbReference type="InterPro" id="IPR005762">
    <property type="entry name" value="MurD"/>
</dbReference>
<evidence type="ECO:0000259" key="19">
    <source>
        <dbReference type="Pfam" id="PF02875"/>
    </source>
</evidence>
<comment type="pathway">
    <text evidence="3 17 18">Cell wall biogenesis; peptidoglycan biosynthesis.</text>
</comment>
<evidence type="ECO:0000256" key="5">
    <source>
        <dbReference type="ARBA" id="ARBA00012212"/>
    </source>
</evidence>
<protein>
    <recommendedName>
        <fullName evidence="6 17">UDP-N-acetylmuramoylalanine--D-glutamate ligase</fullName>
        <ecNumber evidence="5 17">6.3.2.9</ecNumber>
    </recommendedName>
    <alternativeName>
        <fullName evidence="15 17">D-glutamic acid-adding enzyme</fullName>
    </alternativeName>
    <alternativeName>
        <fullName evidence="14 17">UDP-N-acetylmuramoyl-L-alanyl-D-glutamate synthetase</fullName>
    </alternativeName>
</protein>
<keyword evidence="7 17" id="KW-0963">Cytoplasm</keyword>
<evidence type="ECO:0000313" key="22">
    <source>
        <dbReference type="Proteomes" id="UP000609346"/>
    </source>
</evidence>
<dbReference type="SUPFAM" id="SSF53623">
    <property type="entry name" value="MurD-like peptide ligases, catalytic domain"/>
    <property type="match status" value="1"/>
</dbReference>
<evidence type="ECO:0000256" key="2">
    <source>
        <dbReference type="ARBA" id="ARBA00004496"/>
    </source>
</evidence>
<evidence type="ECO:0000256" key="8">
    <source>
        <dbReference type="ARBA" id="ARBA00022598"/>
    </source>
</evidence>
<dbReference type="Pfam" id="PF02875">
    <property type="entry name" value="Mur_ligase_C"/>
    <property type="match status" value="1"/>
</dbReference>
<keyword evidence="9 17" id="KW-0547">Nucleotide-binding</keyword>
<dbReference type="PANTHER" id="PTHR43692:SF1">
    <property type="entry name" value="UDP-N-ACETYLMURAMOYLALANINE--D-GLUTAMATE LIGASE"/>
    <property type="match status" value="1"/>
</dbReference>
<comment type="similarity">
    <text evidence="4 17">Belongs to the MurCDEF family.</text>
</comment>
<feature type="domain" description="Mur ligase C-terminal" evidence="19">
    <location>
        <begin position="340"/>
        <end position="461"/>
    </location>
</feature>
<dbReference type="GO" id="GO:0008764">
    <property type="term" value="F:UDP-N-acetylmuramoylalanine-D-glutamate ligase activity"/>
    <property type="evidence" value="ECO:0007669"/>
    <property type="project" value="UniProtKB-EC"/>
</dbReference>
<dbReference type="InterPro" id="IPR036615">
    <property type="entry name" value="Mur_ligase_C_dom_sf"/>
</dbReference>
<keyword evidence="10 17" id="KW-0067">ATP-binding</keyword>
<dbReference type="NCBIfam" id="TIGR01087">
    <property type="entry name" value="murD"/>
    <property type="match status" value="1"/>
</dbReference>
<dbReference type="PANTHER" id="PTHR43692">
    <property type="entry name" value="UDP-N-ACETYLMURAMOYLALANINE--D-GLUTAMATE LIGASE"/>
    <property type="match status" value="1"/>
</dbReference>
<feature type="domain" description="Mur ligase central" evidence="20">
    <location>
        <begin position="117"/>
        <end position="318"/>
    </location>
</feature>
<dbReference type="RefSeq" id="WP_191202252.1">
    <property type="nucleotide sequence ID" value="NZ_JACXZA010000001.1"/>
</dbReference>
<dbReference type="Gene3D" id="3.40.1190.10">
    <property type="entry name" value="Mur-like, catalytic domain"/>
    <property type="match status" value="1"/>
</dbReference>
<keyword evidence="11 17" id="KW-0133">Cell shape</keyword>
<comment type="subcellular location">
    <subcellularLocation>
        <location evidence="2 17 18">Cytoplasm</location>
    </subcellularLocation>
</comment>
<evidence type="ECO:0000313" key="21">
    <source>
        <dbReference type="EMBL" id="MBD3918012.1"/>
    </source>
</evidence>
<sequence>MDHPSMYRNKHVAVLGLAKSGVSVAKVFHALGAKVVVNDKKERELSPEAAELEALGIPVICGYHPEDFVTADTVLLVKNPGIPYTASPVQQAEAHGVEIVTEVEVAYLLSPAPMIGITGSNGKTTTTTWLGDLLEAAGSYPIVAGNIGTPLCEAAQQATPENTIVAELSSFQLKGTTAFRPRVALLLNVAETHLDYHGGMEDYVASKSKLFANQTEEDTAILNWDDPICRAIASQVQSQVLPFSLVERLEHGMYIEPPYQAETEFTGGDAPAVSADDVARTIIYRDRNGTVTEIIPVAELGIPGKHNAANAMAAIAAAITVGAPIESLREPLRTFHGVEHRLELVCERNGVTFYNNSKATNPVATITGLKSFPLDKVVLIAGGLDRGSDYMELKPWFGGLKALVALGETRGKLAHVAELAGLAAVETVEPVEDADATLQEAVRRAAALAESGDVVLLSPACASWDMFKSYEQRGRIFKQSAHTL</sequence>
<dbReference type="HAMAP" id="MF_00639">
    <property type="entry name" value="MurD"/>
    <property type="match status" value="1"/>
</dbReference>
<dbReference type="Gene3D" id="3.90.190.20">
    <property type="entry name" value="Mur ligase, C-terminal domain"/>
    <property type="match status" value="1"/>
</dbReference>
<dbReference type="Pfam" id="PF21799">
    <property type="entry name" value="MurD-like_N"/>
    <property type="match status" value="1"/>
</dbReference>
<evidence type="ECO:0000256" key="16">
    <source>
        <dbReference type="ARBA" id="ARBA00047632"/>
    </source>
</evidence>
<comment type="function">
    <text evidence="1 17 18">Cell wall formation. Catalyzes the addition of glutamate to the nucleotide precursor UDP-N-acetylmuramoyl-L-alanine (UMA).</text>
</comment>
<name>A0ABR8MPU6_9BACL</name>
<feature type="binding site" evidence="17">
    <location>
        <begin position="119"/>
        <end position="125"/>
    </location>
    <ligand>
        <name>ATP</name>
        <dbReference type="ChEBI" id="CHEBI:30616"/>
    </ligand>
</feature>
<comment type="catalytic activity">
    <reaction evidence="16 17 18">
        <text>UDP-N-acetyl-alpha-D-muramoyl-L-alanine + D-glutamate + ATP = UDP-N-acetyl-alpha-D-muramoyl-L-alanyl-D-glutamate + ADP + phosphate + H(+)</text>
        <dbReference type="Rhea" id="RHEA:16429"/>
        <dbReference type="ChEBI" id="CHEBI:15378"/>
        <dbReference type="ChEBI" id="CHEBI:29986"/>
        <dbReference type="ChEBI" id="CHEBI:30616"/>
        <dbReference type="ChEBI" id="CHEBI:43474"/>
        <dbReference type="ChEBI" id="CHEBI:83898"/>
        <dbReference type="ChEBI" id="CHEBI:83900"/>
        <dbReference type="ChEBI" id="CHEBI:456216"/>
        <dbReference type="EC" id="6.3.2.9"/>
    </reaction>
</comment>
<dbReference type="SUPFAM" id="SSF53244">
    <property type="entry name" value="MurD-like peptide ligases, peptide-binding domain"/>
    <property type="match status" value="1"/>
</dbReference>
<dbReference type="InterPro" id="IPR036565">
    <property type="entry name" value="Mur-like_cat_sf"/>
</dbReference>
<dbReference type="Pfam" id="PF08245">
    <property type="entry name" value="Mur_ligase_M"/>
    <property type="match status" value="1"/>
</dbReference>
<evidence type="ECO:0000259" key="20">
    <source>
        <dbReference type="Pfam" id="PF08245"/>
    </source>
</evidence>
<evidence type="ECO:0000256" key="6">
    <source>
        <dbReference type="ARBA" id="ARBA00015655"/>
    </source>
</evidence>
<keyword evidence="8 17" id="KW-0436">Ligase</keyword>
<dbReference type="InterPro" id="IPR004101">
    <property type="entry name" value="Mur_ligase_C"/>
</dbReference>
<dbReference type="Gene3D" id="3.40.50.720">
    <property type="entry name" value="NAD(P)-binding Rossmann-like Domain"/>
    <property type="match status" value="1"/>
</dbReference>
<evidence type="ECO:0000256" key="1">
    <source>
        <dbReference type="ARBA" id="ARBA00002734"/>
    </source>
</evidence>
<evidence type="ECO:0000256" key="7">
    <source>
        <dbReference type="ARBA" id="ARBA00022490"/>
    </source>
</evidence>
<dbReference type="SUPFAM" id="SSF51984">
    <property type="entry name" value="MurCD N-terminal domain"/>
    <property type="match status" value="1"/>
</dbReference>
<organism evidence="21 22">
    <name type="scientific">Paenibacillus terricola</name>
    <dbReference type="NCBI Taxonomy" id="2763503"/>
    <lineage>
        <taxon>Bacteria</taxon>
        <taxon>Bacillati</taxon>
        <taxon>Bacillota</taxon>
        <taxon>Bacilli</taxon>
        <taxon>Bacillales</taxon>
        <taxon>Paenibacillaceae</taxon>
        <taxon>Paenibacillus</taxon>
    </lineage>
</organism>
<keyword evidence="17 18" id="KW-0131">Cell cycle</keyword>
<comment type="caution">
    <text evidence="21">The sequence shown here is derived from an EMBL/GenBank/DDBJ whole genome shotgun (WGS) entry which is preliminary data.</text>
</comment>
<reference evidence="21 22" key="1">
    <citation type="submission" date="2020-09" db="EMBL/GenBank/DDBJ databases">
        <title>Paenibacillus sp. strain PR3 16S rRNA gene Genome sequencing and assembly.</title>
        <authorList>
            <person name="Kim J."/>
        </authorList>
    </citation>
    <scope>NUCLEOTIDE SEQUENCE [LARGE SCALE GENOMIC DNA]</scope>
    <source>
        <strain evidence="21 22">PR3</strain>
    </source>
</reference>
<evidence type="ECO:0000256" key="3">
    <source>
        <dbReference type="ARBA" id="ARBA00004752"/>
    </source>
</evidence>
<keyword evidence="22" id="KW-1185">Reference proteome</keyword>
<evidence type="ECO:0000256" key="17">
    <source>
        <dbReference type="HAMAP-Rule" id="MF_00639"/>
    </source>
</evidence>
<evidence type="ECO:0000256" key="15">
    <source>
        <dbReference type="ARBA" id="ARBA00032324"/>
    </source>
</evidence>
<evidence type="ECO:0000256" key="4">
    <source>
        <dbReference type="ARBA" id="ARBA00010416"/>
    </source>
</evidence>
<gene>
    <name evidence="17" type="primary">murD</name>
    <name evidence="21" type="ORF">H8B09_04540</name>
</gene>
<accession>A0ABR8MPU6</accession>
<evidence type="ECO:0000256" key="13">
    <source>
        <dbReference type="ARBA" id="ARBA00023316"/>
    </source>
</evidence>
<proteinExistence type="inferred from homology"/>
<evidence type="ECO:0000256" key="12">
    <source>
        <dbReference type="ARBA" id="ARBA00022984"/>
    </source>
</evidence>
<evidence type="ECO:0000256" key="14">
    <source>
        <dbReference type="ARBA" id="ARBA00030398"/>
    </source>
</evidence>
<dbReference type="EMBL" id="JACXZA010000001">
    <property type="protein sequence ID" value="MBD3918012.1"/>
    <property type="molecule type" value="Genomic_DNA"/>
</dbReference>
<keyword evidence="12 17" id="KW-0573">Peptidoglycan synthesis</keyword>